<keyword evidence="9" id="KW-0732">Signal</keyword>
<comment type="caution">
    <text evidence="14">The sequence shown here is derived from an EMBL/GenBank/DDBJ whole genome shotgun (WGS) entry which is preliminary data.</text>
</comment>
<feature type="region of interest" description="Disordered" evidence="7">
    <location>
        <begin position="101"/>
        <end position="143"/>
    </location>
</feature>
<feature type="compositionally biased region" description="Acidic residues" evidence="7">
    <location>
        <begin position="37"/>
        <end position="47"/>
    </location>
</feature>
<evidence type="ECO:0000259" key="11">
    <source>
        <dbReference type="Pfam" id="PF21082"/>
    </source>
</evidence>
<keyword evidence="3" id="KW-1003">Cell membrane</keyword>
<feature type="transmembrane region" description="Helical" evidence="8">
    <location>
        <begin position="561"/>
        <end position="581"/>
    </location>
</feature>
<dbReference type="InterPro" id="IPR010920">
    <property type="entry name" value="LSM_dom_sf"/>
</dbReference>
<evidence type="ECO:0000256" key="2">
    <source>
        <dbReference type="ARBA" id="ARBA00008017"/>
    </source>
</evidence>
<organism evidence="14 15">
    <name type="scientific">Tropicimonas omnivorans</name>
    <dbReference type="NCBI Taxonomy" id="3075590"/>
    <lineage>
        <taxon>Bacteria</taxon>
        <taxon>Pseudomonadati</taxon>
        <taxon>Pseudomonadota</taxon>
        <taxon>Alphaproteobacteria</taxon>
        <taxon>Rhodobacterales</taxon>
        <taxon>Roseobacteraceae</taxon>
        <taxon>Tropicimonas</taxon>
    </lineage>
</organism>
<dbReference type="PANTHER" id="PTHR30460">
    <property type="entry name" value="MODERATE CONDUCTANCE MECHANOSENSITIVE CHANNEL YBIO"/>
    <property type="match status" value="1"/>
</dbReference>
<dbReference type="Pfam" id="PF00924">
    <property type="entry name" value="MS_channel_2nd"/>
    <property type="match status" value="1"/>
</dbReference>
<feature type="transmembrane region" description="Helical" evidence="8">
    <location>
        <begin position="276"/>
        <end position="297"/>
    </location>
</feature>
<evidence type="ECO:0000313" key="14">
    <source>
        <dbReference type="EMBL" id="MDT0681436.1"/>
    </source>
</evidence>
<dbReference type="PANTHER" id="PTHR30460:SF0">
    <property type="entry name" value="MODERATE CONDUCTANCE MECHANOSENSITIVE CHANNEL YBIO"/>
    <property type="match status" value="1"/>
</dbReference>
<dbReference type="Pfam" id="PF25392">
    <property type="entry name" value="MS_channel_TM1"/>
    <property type="match status" value="1"/>
</dbReference>
<dbReference type="Gene3D" id="3.30.70.100">
    <property type="match status" value="1"/>
</dbReference>
<feature type="transmembrane region" description="Helical" evidence="8">
    <location>
        <begin position="398"/>
        <end position="415"/>
    </location>
</feature>
<dbReference type="InterPro" id="IPR057485">
    <property type="entry name" value="YbiO-like_TM1"/>
</dbReference>
<comment type="subcellular location">
    <subcellularLocation>
        <location evidence="1">Cell membrane</location>
        <topology evidence="1">Multi-pass membrane protein</topology>
    </subcellularLocation>
</comment>
<feature type="transmembrane region" description="Helical" evidence="8">
    <location>
        <begin position="195"/>
        <end position="217"/>
    </location>
</feature>
<keyword evidence="4 8" id="KW-0812">Transmembrane</keyword>
<feature type="domain" description="Moderate conductance mechanosensitive channel YbiO-like transmembrane helix 1" evidence="13">
    <location>
        <begin position="429"/>
        <end position="504"/>
    </location>
</feature>
<evidence type="ECO:0000256" key="9">
    <source>
        <dbReference type="SAM" id="SignalP"/>
    </source>
</evidence>
<dbReference type="Pfam" id="PF21082">
    <property type="entry name" value="MS_channel_3rd"/>
    <property type="match status" value="1"/>
</dbReference>
<feature type="chain" id="PRO_5045843368" evidence="9">
    <location>
        <begin position="18"/>
        <end position="829"/>
    </location>
</feature>
<feature type="transmembrane region" description="Helical" evidence="8">
    <location>
        <begin position="515"/>
        <end position="540"/>
    </location>
</feature>
<dbReference type="SUPFAM" id="SSF82861">
    <property type="entry name" value="Mechanosensitive channel protein MscS (YggB), transmembrane region"/>
    <property type="match status" value="1"/>
</dbReference>
<comment type="similarity">
    <text evidence="2">Belongs to the MscS (TC 1.A.23) family.</text>
</comment>
<dbReference type="InterPro" id="IPR049278">
    <property type="entry name" value="MS_channel_C"/>
</dbReference>
<accession>A0ABU3DCK1</accession>
<keyword evidence="5 8" id="KW-1133">Transmembrane helix</keyword>
<dbReference type="RefSeq" id="WP_311689114.1">
    <property type="nucleotide sequence ID" value="NZ_JAVRHL010000001.1"/>
</dbReference>
<feature type="transmembrane region" description="Helical" evidence="8">
    <location>
        <begin position="481"/>
        <end position="503"/>
    </location>
</feature>
<evidence type="ECO:0000256" key="8">
    <source>
        <dbReference type="SAM" id="Phobius"/>
    </source>
</evidence>
<name>A0ABU3DCK1_9RHOB</name>
<dbReference type="InterPro" id="IPR011014">
    <property type="entry name" value="MscS_channel_TM-2"/>
</dbReference>
<dbReference type="Gene3D" id="2.30.30.60">
    <property type="match status" value="1"/>
</dbReference>
<evidence type="ECO:0000259" key="12">
    <source>
        <dbReference type="Pfam" id="PF21088"/>
    </source>
</evidence>
<feature type="domain" description="Mechanosensitive ion channel MscS" evidence="10">
    <location>
        <begin position="608"/>
        <end position="670"/>
    </location>
</feature>
<feature type="signal peptide" evidence="9">
    <location>
        <begin position="1"/>
        <end position="17"/>
    </location>
</feature>
<evidence type="ECO:0000256" key="4">
    <source>
        <dbReference type="ARBA" id="ARBA00022692"/>
    </source>
</evidence>
<evidence type="ECO:0000259" key="13">
    <source>
        <dbReference type="Pfam" id="PF25392"/>
    </source>
</evidence>
<dbReference type="Gene3D" id="1.10.287.1260">
    <property type="match status" value="1"/>
</dbReference>
<dbReference type="InterPro" id="IPR049142">
    <property type="entry name" value="MS_channel_1st"/>
</dbReference>
<keyword evidence="6 8" id="KW-0472">Membrane</keyword>
<evidence type="ECO:0000256" key="5">
    <source>
        <dbReference type="ARBA" id="ARBA00022989"/>
    </source>
</evidence>
<dbReference type="Proteomes" id="UP001265259">
    <property type="component" value="Unassembled WGS sequence"/>
</dbReference>
<reference evidence="14 15" key="1">
    <citation type="submission" date="2023-09" db="EMBL/GenBank/DDBJ databases">
        <authorList>
            <person name="Rey-Velasco X."/>
        </authorList>
    </citation>
    <scope>NUCLEOTIDE SEQUENCE [LARGE SCALE GENOMIC DNA]</scope>
    <source>
        <strain evidence="14 15">F158</strain>
    </source>
</reference>
<evidence type="ECO:0000256" key="6">
    <source>
        <dbReference type="ARBA" id="ARBA00023136"/>
    </source>
</evidence>
<dbReference type="SUPFAM" id="SSF82689">
    <property type="entry name" value="Mechanosensitive channel protein MscS (YggB), C-terminal domain"/>
    <property type="match status" value="1"/>
</dbReference>
<feature type="compositionally biased region" description="Low complexity" evidence="7">
    <location>
        <begin position="48"/>
        <end position="68"/>
    </location>
</feature>
<feature type="region of interest" description="Disordered" evidence="7">
    <location>
        <begin position="787"/>
        <end position="829"/>
    </location>
</feature>
<dbReference type="InterPro" id="IPR045276">
    <property type="entry name" value="YbiO_bact"/>
</dbReference>
<feature type="region of interest" description="Disordered" evidence="7">
    <location>
        <begin position="34"/>
        <end position="68"/>
    </location>
</feature>
<evidence type="ECO:0000256" key="7">
    <source>
        <dbReference type="SAM" id="MobiDB-lite"/>
    </source>
</evidence>
<dbReference type="InterPro" id="IPR023408">
    <property type="entry name" value="MscS_beta-dom_sf"/>
</dbReference>
<evidence type="ECO:0000256" key="1">
    <source>
        <dbReference type="ARBA" id="ARBA00004651"/>
    </source>
</evidence>
<dbReference type="EMBL" id="JAVRHL010000001">
    <property type="protein sequence ID" value="MDT0681436.1"/>
    <property type="molecule type" value="Genomic_DNA"/>
</dbReference>
<feature type="domain" description="Mechanosensitive ion channel transmembrane helices 2/3" evidence="12">
    <location>
        <begin position="568"/>
        <end position="606"/>
    </location>
</feature>
<gene>
    <name evidence="14" type="ORF">RM543_01970</name>
</gene>
<feature type="transmembrane region" description="Helical" evidence="8">
    <location>
        <begin position="421"/>
        <end position="443"/>
    </location>
</feature>
<sequence length="829" mass="88705">MLRFLFSGLLILFAALAAPHDGVAQPFPLPGLGLGSGDEEAAPEEEAPATGVETGEAGGTDAADPAGEATAANPTQALIDILRDDAARDALIAELEQAQDAASLDVAPEATEGGAPGDTAAAADASEPSDLVEPAAEGDAADSAPSVAGRFVGFTEGILGSWAAGISDFADRAQRIPRTIALAWRAFDRSLMEQLVLDLGLLFTLTYGTLFVVRMLVRPIRRRLAAKAHKASWARTFGMRLIASLLDIVTIPVASAIAVTAILLKQGGPETITTLQQIFISAFTVVEMSRMVGRFAFSPRTPDLRLVTLSDAAVASIWRVVQMLTYLLGYGQLLLVPVVSESISPFVGRALSTVLGAIVVIFLIFYVVMRRGKVARWIFSPPEDGGYFDTQRERLARIWYWPVVIYLVFLLAIVLTRPGNVLLPLLWSTALVVAAVIIGLMISTALTRTIGRRVTVPAGLTRRIPTLQARLNGLIPMVLRVLRLVVVLLVIAVVVDLIGLVDISGGLASERGVMIIGRIISFGIVIAITGAIWLALASWVDYRLNPFVGSVPTPRETTLLTLFRNGATIALVIVALMVSLAQLGMNIGPLLASAGVLGLAISFGAQKLVEDIITGVFIQFENAMNVGDVVTVGGVSGVVEKLTVRSVTLRDLSGVVHMIPFSSASMVSNFMRDFSYYLCDMGVAYREDVEEVKLAMHEAFDELRADSYFADLILDDLEMMGLDSFGDSALVVRARIKTLPGSQWETGRAYNAILKRVFDRYGIEIPFPHQTIYFGEDQRGAAPPVHVVMEHGSGRGPGTEPPKPETTGPMPRDADVATPEAPDGNVARD</sequence>
<feature type="domain" description="Mechanosensitive ion channel MscS C-terminal" evidence="11">
    <location>
        <begin position="679"/>
        <end position="765"/>
    </location>
</feature>
<evidence type="ECO:0000259" key="10">
    <source>
        <dbReference type="Pfam" id="PF00924"/>
    </source>
</evidence>
<feature type="transmembrane region" description="Helical" evidence="8">
    <location>
        <begin position="309"/>
        <end position="330"/>
    </location>
</feature>
<keyword evidence="15" id="KW-1185">Reference proteome</keyword>
<feature type="transmembrane region" description="Helical" evidence="8">
    <location>
        <begin position="237"/>
        <end position="264"/>
    </location>
</feature>
<evidence type="ECO:0000313" key="15">
    <source>
        <dbReference type="Proteomes" id="UP001265259"/>
    </source>
</evidence>
<dbReference type="InterPro" id="IPR006685">
    <property type="entry name" value="MscS_channel_2nd"/>
</dbReference>
<protein>
    <submittedName>
        <fullName evidence="14">Mechanosensitive ion channel</fullName>
    </submittedName>
</protein>
<dbReference type="InterPro" id="IPR011066">
    <property type="entry name" value="MscS_channel_C_sf"/>
</dbReference>
<evidence type="ECO:0000256" key="3">
    <source>
        <dbReference type="ARBA" id="ARBA00022475"/>
    </source>
</evidence>
<dbReference type="Pfam" id="PF21088">
    <property type="entry name" value="MS_channel_1st"/>
    <property type="match status" value="1"/>
</dbReference>
<proteinExistence type="inferred from homology"/>
<dbReference type="SUPFAM" id="SSF50182">
    <property type="entry name" value="Sm-like ribonucleoproteins"/>
    <property type="match status" value="1"/>
</dbReference>
<feature type="transmembrane region" description="Helical" evidence="8">
    <location>
        <begin position="350"/>
        <end position="369"/>
    </location>
</feature>
<feature type="compositionally biased region" description="Low complexity" evidence="7">
    <location>
        <begin position="109"/>
        <end position="129"/>
    </location>
</feature>